<name>A0A1U9NHG3_9BACT</name>
<organism evidence="2 3">
    <name type="scientific">Anaerohalosphaera lusitana</name>
    <dbReference type="NCBI Taxonomy" id="1936003"/>
    <lineage>
        <taxon>Bacteria</taxon>
        <taxon>Pseudomonadati</taxon>
        <taxon>Planctomycetota</taxon>
        <taxon>Phycisphaerae</taxon>
        <taxon>Sedimentisphaerales</taxon>
        <taxon>Anaerohalosphaeraceae</taxon>
        <taxon>Anaerohalosphaera</taxon>
    </lineage>
</organism>
<dbReference type="RefSeq" id="WP_146658977.1">
    <property type="nucleotide sequence ID" value="NZ_CP019791.1"/>
</dbReference>
<dbReference type="STRING" id="1936003.STSP2_00189"/>
<accession>A0A1U9NHG3</accession>
<dbReference type="GO" id="GO:0004527">
    <property type="term" value="F:exonuclease activity"/>
    <property type="evidence" value="ECO:0007669"/>
    <property type="project" value="UniProtKB-KW"/>
</dbReference>
<keyword evidence="2" id="KW-0269">Exonuclease</keyword>
<evidence type="ECO:0000313" key="2">
    <source>
        <dbReference type="EMBL" id="AQT67050.1"/>
    </source>
</evidence>
<dbReference type="InterPro" id="IPR036691">
    <property type="entry name" value="Endo/exonu/phosph_ase_sf"/>
</dbReference>
<dbReference type="Pfam" id="PF03372">
    <property type="entry name" value="Exo_endo_phos"/>
    <property type="match status" value="1"/>
</dbReference>
<keyword evidence="2" id="KW-0378">Hydrolase</keyword>
<feature type="domain" description="Endonuclease/exonuclease/phosphatase" evidence="1">
    <location>
        <begin position="57"/>
        <end position="270"/>
    </location>
</feature>
<evidence type="ECO:0000259" key="1">
    <source>
        <dbReference type="Pfam" id="PF03372"/>
    </source>
</evidence>
<reference evidence="3" key="1">
    <citation type="submission" date="2017-02" db="EMBL/GenBank/DDBJ databases">
        <title>Comparative genomics and description of representatives of a novel lineage of planctomycetes thriving in anoxic sediments.</title>
        <authorList>
            <person name="Spring S."/>
            <person name="Bunk B."/>
            <person name="Sproer C."/>
        </authorList>
    </citation>
    <scope>NUCLEOTIDE SEQUENCE [LARGE SCALE GENOMIC DNA]</scope>
    <source>
        <strain evidence="3">ST-NAGAB-D1</strain>
    </source>
</reference>
<sequence length="282" mass="32254" precursor="true">MTIINKRNVLTLFALIMLIGLNSCKTTDAKDRRKELKLINWNTLYSFNHKRSTGLGANWIKQQAPDVLGLQELNGNTEKSLNEMAKSWGHEYSVILKEKGFPVGLTSREPIEVIERKVEGFHHGLLHCRTFGIHFFVVHFWPGKDHEARYILNKAKALLEREENVIVMGDFNSHSRKDSDFHATKEFEPLYDVVDMFEKAGFVDVVNKHDKKALVSFGSPILIPKWASTMKEVKARQARIDFIFADKALAEASSMSTILRSDKLDNISDHYPVIAKFSLPLR</sequence>
<keyword evidence="3" id="KW-1185">Reference proteome</keyword>
<gene>
    <name evidence="2" type="ORF">STSP2_00189</name>
</gene>
<dbReference type="SUPFAM" id="SSF56219">
    <property type="entry name" value="DNase I-like"/>
    <property type="match status" value="1"/>
</dbReference>
<protein>
    <submittedName>
        <fullName evidence="2">Exonuclease III</fullName>
    </submittedName>
</protein>
<dbReference type="Gene3D" id="3.60.10.10">
    <property type="entry name" value="Endonuclease/exonuclease/phosphatase"/>
    <property type="match status" value="1"/>
</dbReference>
<dbReference type="EMBL" id="CP019791">
    <property type="protein sequence ID" value="AQT67050.1"/>
    <property type="molecule type" value="Genomic_DNA"/>
</dbReference>
<dbReference type="AlphaFoldDB" id="A0A1U9NHG3"/>
<dbReference type="OrthoDB" id="9812856at2"/>
<proteinExistence type="predicted"/>
<dbReference type="InterPro" id="IPR005135">
    <property type="entry name" value="Endo/exonuclease/phosphatase"/>
</dbReference>
<dbReference type="Proteomes" id="UP000189674">
    <property type="component" value="Chromosome"/>
</dbReference>
<dbReference type="KEGG" id="alus:STSP2_00189"/>
<evidence type="ECO:0000313" key="3">
    <source>
        <dbReference type="Proteomes" id="UP000189674"/>
    </source>
</evidence>
<keyword evidence="2" id="KW-0540">Nuclease</keyword>